<dbReference type="PANTHER" id="PTHR43133:SF51">
    <property type="entry name" value="RNA POLYMERASE SIGMA FACTOR"/>
    <property type="match status" value="1"/>
</dbReference>
<keyword evidence="8" id="KW-1185">Reference proteome</keyword>
<dbReference type="Pfam" id="PF08281">
    <property type="entry name" value="Sigma70_r4_2"/>
    <property type="match status" value="1"/>
</dbReference>
<keyword evidence="2" id="KW-0805">Transcription regulation</keyword>
<organism evidence="7 8">
    <name type="scientific">Aeoliella straminimaris</name>
    <dbReference type="NCBI Taxonomy" id="2954799"/>
    <lineage>
        <taxon>Bacteria</taxon>
        <taxon>Pseudomonadati</taxon>
        <taxon>Planctomycetota</taxon>
        <taxon>Planctomycetia</taxon>
        <taxon>Pirellulales</taxon>
        <taxon>Lacipirellulaceae</taxon>
        <taxon>Aeoliella</taxon>
    </lineage>
</organism>
<evidence type="ECO:0000256" key="1">
    <source>
        <dbReference type="ARBA" id="ARBA00010641"/>
    </source>
</evidence>
<dbReference type="NCBIfam" id="TIGR02989">
    <property type="entry name" value="Sig-70_gvs1"/>
    <property type="match status" value="1"/>
</dbReference>
<evidence type="ECO:0000256" key="2">
    <source>
        <dbReference type="ARBA" id="ARBA00023015"/>
    </source>
</evidence>
<evidence type="ECO:0000313" key="7">
    <source>
        <dbReference type="EMBL" id="MCO6043273.1"/>
    </source>
</evidence>
<dbReference type="Gene3D" id="1.10.1740.10">
    <property type="match status" value="1"/>
</dbReference>
<dbReference type="InterPro" id="IPR013325">
    <property type="entry name" value="RNA_pol_sigma_r2"/>
</dbReference>
<keyword evidence="4" id="KW-0804">Transcription</keyword>
<dbReference type="InterPro" id="IPR013249">
    <property type="entry name" value="RNA_pol_sigma70_r4_t2"/>
</dbReference>
<reference evidence="7" key="1">
    <citation type="submission" date="2022-06" db="EMBL/GenBank/DDBJ databases">
        <title>Aeoliella straminimaris, a novel planctomycete from sediments.</title>
        <authorList>
            <person name="Vitorino I.R."/>
            <person name="Lage O.M."/>
        </authorList>
    </citation>
    <scope>NUCLEOTIDE SEQUENCE</scope>
    <source>
        <strain evidence="7">ICT_H6.2</strain>
    </source>
</reference>
<dbReference type="Pfam" id="PF04542">
    <property type="entry name" value="Sigma70_r2"/>
    <property type="match status" value="1"/>
</dbReference>
<dbReference type="GO" id="GO:0003677">
    <property type="term" value="F:DNA binding"/>
    <property type="evidence" value="ECO:0007669"/>
    <property type="project" value="InterPro"/>
</dbReference>
<dbReference type="Proteomes" id="UP001155241">
    <property type="component" value="Unassembled WGS sequence"/>
</dbReference>
<evidence type="ECO:0000259" key="6">
    <source>
        <dbReference type="Pfam" id="PF08281"/>
    </source>
</evidence>
<sequence>MDNTTAELVSQLTASQNRLQGYIFTLTADREATQDILQSTNLVIWDKADEFVSGTNFVAWAFQIARYQVLAYRKKQMRCKLVFSDELVAELAEVMATDNSDEWFQARQAALTKCLEGISARNRDLFLLRYRNGLKMRDIANQIGKTASAVEKMVARLRGALLRCVEARLQEEAAP</sequence>
<evidence type="ECO:0000313" key="8">
    <source>
        <dbReference type="Proteomes" id="UP001155241"/>
    </source>
</evidence>
<dbReference type="SUPFAM" id="SSF88946">
    <property type="entry name" value="Sigma2 domain of RNA polymerase sigma factors"/>
    <property type="match status" value="1"/>
</dbReference>
<accession>A0A9X2JG91</accession>
<dbReference type="PANTHER" id="PTHR43133">
    <property type="entry name" value="RNA POLYMERASE ECF-TYPE SIGMA FACTO"/>
    <property type="match status" value="1"/>
</dbReference>
<comment type="similarity">
    <text evidence="1">Belongs to the sigma-70 factor family. ECF subfamily.</text>
</comment>
<dbReference type="InterPro" id="IPR014331">
    <property type="entry name" value="RNA_pol_sigma70_ECF_RHOBA"/>
</dbReference>
<feature type="domain" description="RNA polymerase sigma factor 70 region 4 type 2" evidence="6">
    <location>
        <begin position="110"/>
        <end position="160"/>
    </location>
</feature>
<dbReference type="EMBL" id="JAMXLR010000020">
    <property type="protein sequence ID" value="MCO6043273.1"/>
    <property type="molecule type" value="Genomic_DNA"/>
</dbReference>
<dbReference type="InterPro" id="IPR036388">
    <property type="entry name" value="WH-like_DNA-bd_sf"/>
</dbReference>
<dbReference type="GO" id="GO:0016987">
    <property type="term" value="F:sigma factor activity"/>
    <property type="evidence" value="ECO:0007669"/>
    <property type="project" value="UniProtKB-KW"/>
</dbReference>
<protein>
    <submittedName>
        <fullName evidence="7">Sigma-70 family RNA polymerase sigma factor</fullName>
    </submittedName>
</protein>
<dbReference type="GO" id="GO:0006352">
    <property type="term" value="P:DNA-templated transcription initiation"/>
    <property type="evidence" value="ECO:0007669"/>
    <property type="project" value="InterPro"/>
</dbReference>
<name>A0A9X2JG91_9BACT</name>
<evidence type="ECO:0000259" key="5">
    <source>
        <dbReference type="Pfam" id="PF04542"/>
    </source>
</evidence>
<evidence type="ECO:0000256" key="3">
    <source>
        <dbReference type="ARBA" id="ARBA00023082"/>
    </source>
</evidence>
<dbReference type="SUPFAM" id="SSF88659">
    <property type="entry name" value="Sigma3 and sigma4 domains of RNA polymerase sigma factors"/>
    <property type="match status" value="1"/>
</dbReference>
<dbReference type="InterPro" id="IPR014284">
    <property type="entry name" value="RNA_pol_sigma-70_dom"/>
</dbReference>
<dbReference type="AlphaFoldDB" id="A0A9X2JG91"/>
<dbReference type="InterPro" id="IPR039425">
    <property type="entry name" value="RNA_pol_sigma-70-like"/>
</dbReference>
<keyword evidence="3" id="KW-0731">Sigma factor</keyword>
<dbReference type="RefSeq" id="WP_252851375.1">
    <property type="nucleotide sequence ID" value="NZ_JAMXLR010000020.1"/>
</dbReference>
<feature type="domain" description="RNA polymerase sigma-70 region 2" evidence="5">
    <location>
        <begin position="15"/>
        <end position="78"/>
    </location>
</feature>
<dbReference type="InterPro" id="IPR007627">
    <property type="entry name" value="RNA_pol_sigma70_r2"/>
</dbReference>
<dbReference type="NCBIfam" id="TIGR02937">
    <property type="entry name" value="sigma70-ECF"/>
    <property type="match status" value="1"/>
</dbReference>
<dbReference type="InterPro" id="IPR013324">
    <property type="entry name" value="RNA_pol_sigma_r3/r4-like"/>
</dbReference>
<proteinExistence type="inferred from homology"/>
<gene>
    <name evidence="7" type="ORF">NG895_05085</name>
</gene>
<comment type="caution">
    <text evidence="7">The sequence shown here is derived from an EMBL/GenBank/DDBJ whole genome shotgun (WGS) entry which is preliminary data.</text>
</comment>
<dbReference type="Gene3D" id="1.10.10.10">
    <property type="entry name" value="Winged helix-like DNA-binding domain superfamily/Winged helix DNA-binding domain"/>
    <property type="match status" value="1"/>
</dbReference>
<evidence type="ECO:0000256" key="4">
    <source>
        <dbReference type="ARBA" id="ARBA00023163"/>
    </source>
</evidence>